<dbReference type="EMBL" id="NBNE01006335">
    <property type="protein sequence ID" value="OWZ02185.1"/>
    <property type="molecule type" value="Genomic_DNA"/>
</dbReference>
<feature type="compositionally biased region" description="Basic residues" evidence="1">
    <location>
        <begin position="194"/>
        <end position="214"/>
    </location>
</feature>
<accession>A0A225V9X9</accession>
<feature type="compositionally biased region" description="Basic and acidic residues" evidence="1">
    <location>
        <begin position="22"/>
        <end position="35"/>
    </location>
</feature>
<evidence type="ECO:0000313" key="2">
    <source>
        <dbReference type="EMBL" id="OWZ02185.1"/>
    </source>
</evidence>
<protein>
    <submittedName>
        <fullName evidence="2">Uncharacterized protein</fullName>
    </submittedName>
</protein>
<name>A0A225V9X9_9STRA</name>
<gene>
    <name evidence="2" type="ORF">PHMEG_00026297</name>
</gene>
<sequence>MMSEMTKGNKSAGSVLLAKAVKTKEDTSMTEETARQLHKRRKRLERTKARRERRTEREKLAAKMVEVGTTATGKSMRDRDLPGQGSRRLAAGVVAESDVVLPEPTSEFREALGWSASAAHALQEVKARNQELKDGLANLPVAETRRQEGLPAGGCVDENEMREGVAPQLVMTAAGLDAVREHGWVADVQTTTERRRRQRRHEKRERKARAKKRREWLTAKAKGAKSRKQYEYRSRSVYGHTRVRGVGQEGRPVDYVEGFTGAVSKVLGVWRFRFRTQYEQTMVVDALVVEGATTEFLLGENWMVQKGVKIDFVSCKMKWYEGDARKVVPFWCTGDETHGRSAKARMAHGESHILLGPTLTTVREGRVAVPVMNLYGRSIKLPPKKLGTWTPTSEDIKVLAMDGELDRSRVNQWLEVVSSHLNPLNNEDKMNIGDMIA</sequence>
<organism evidence="2 3">
    <name type="scientific">Phytophthora megakarya</name>
    <dbReference type="NCBI Taxonomy" id="4795"/>
    <lineage>
        <taxon>Eukaryota</taxon>
        <taxon>Sar</taxon>
        <taxon>Stramenopiles</taxon>
        <taxon>Oomycota</taxon>
        <taxon>Peronosporomycetes</taxon>
        <taxon>Peronosporales</taxon>
        <taxon>Peronosporaceae</taxon>
        <taxon>Phytophthora</taxon>
    </lineage>
</organism>
<reference evidence="3" key="1">
    <citation type="submission" date="2017-03" db="EMBL/GenBank/DDBJ databases">
        <title>Phytopthora megakarya and P. palmivora, two closely related causual agents of cacao black pod achieved similar genome size and gene model numbers by different mechanisms.</title>
        <authorList>
            <person name="Ali S."/>
            <person name="Shao J."/>
            <person name="Larry D.J."/>
            <person name="Kronmiller B."/>
            <person name="Shen D."/>
            <person name="Strem M.D."/>
            <person name="Melnick R.L."/>
            <person name="Guiltinan M.J."/>
            <person name="Tyler B.M."/>
            <person name="Meinhardt L.W."/>
            <person name="Bailey B.A."/>
        </authorList>
    </citation>
    <scope>NUCLEOTIDE SEQUENCE [LARGE SCALE GENOMIC DNA]</scope>
    <source>
        <strain evidence="3">zdho120</strain>
    </source>
</reference>
<keyword evidence="3" id="KW-1185">Reference proteome</keyword>
<feature type="compositionally biased region" description="Basic residues" evidence="1">
    <location>
        <begin position="36"/>
        <end position="52"/>
    </location>
</feature>
<dbReference type="Proteomes" id="UP000198211">
    <property type="component" value="Unassembled WGS sequence"/>
</dbReference>
<evidence type="ECO:0000256" key="1">
    <source>
        <dbReference type="SAM" id="MobiDB-lite"/>
    </source>
</evidence>
<feature type="region of interest" description="Disordered" evidence="1">
    <location>
        <begin position="190"/>
        <end position="215"/>
    </location>
</feature>
<proteinExistence type="predicted"/>
<dbReference type="OrthoDB" id="117261at2759"/>
<feature type="region of interest" description="Disordered" evidence="1">
    <location>
        <begin position="20"/>
        <end position="58"/>
    </location>
</feature>
<dbReference type="AlphaFoldDB" id="A0A225V9X9"/>
<evidence type="ECO:0000313" key="3">
    <source>
        <dbReference type="Proteomes" id="UP000198211"/>
    </source>
</evidence>
<comment type="caution">
    <text evidence="2">The sequence shown here is derived from an EMBL/GenBank/DDBJ whole genome shotgun (WGS) entry which is preliminary data.</text>
</comment>